<dbReference type="Proteomes" id="UP000003340">
    <property type="component" value="Unassembled WGS sequence"/>
</dbReference>
<evidence type="ECO:0000313" key="1">
    <source>
        <dbReference type="EMBL" id="EEG30076.1"/>
    </source>
</evidence>
<evidence type="ECO:0000313" key="2">
    <source>
        <dbReference type="Proteomes" id="UP000003340"/>
    </source>
</evidence>
<reference evidence="1 2" key="2">
    <citation type="submission" date="2009-02" db="EMBL/GenBank/DDBJ databases">
        <title>Draft genome sequence of Clostridium methylpentosum (DSM 5476).</title>
        <authorList>
            <person name="Sudarsanam P."/>
            <person name="Ley R."/>
            <person name="Guruge J."/>
            <person name="Turnbaugh P.J."/>
            <person name="Mahowald M."/>
            <person name="Liep D."/>
            <person name="Gordon J."/>
        </authorList>
    </citation>
    <scope>NUCLEOTIDE SEQUENCE [LARGE SCALE GENOMIC DNA]</scope>
    <source>
        <strain evidence="1 2">DSM 5476</strain>
    </source>
</reference>
<keyword evidence="2" id="KW-1185">Reference proteome</keyword>
<gene>
    <name evidence="1" type="ORF">CLOSTMETH_02317</name>
</gene>
<accession>C0EEM8</accession>
<dbReference type="AlphaFoldDB" id="C0EEM8"/>
<comment type="caution">
    <text evidence="1">The sequence shown here is derived from an EMBL/GenBank/DDBJ whole genome shotgun (WGS) entry which is preliminary data.</text>
</comment>
<sequence length="40" mass="4643">MHRKQKITALPPFLKGIGGNFAVLFPPDHPNSWFFFQIML</sequence>
<proteinExistence type="predicted"/>
<dbReference type="STRING" id="537013.CLOSTMETH_02317"/>
<name>C0EEM8_9FIRM</name>
<reference evidence="1 2" key="1">
    <citation type="submission" date="2009-01" db="EMBL/GenBank/DDBJ databases">
        <authorList>
            <person name="Fulton L."/>
            <person name="Clifton S."/>
            <person name="Fulton B."/>
            <person name="Xu J."/>
            <person name="Minx P."/>
            <person name="Pepin K.H."/>
            <person name="Johnson M."/>
            <person name="Bhonagiri V."/>
            <person name="Nash W.E."/>
            <person name="Mardis E.R."/>
            <person name="Wilson R.K."/>
        </authorList>
    </citation>
    <scope>NUCLEOTIDE SEQUENCE [LARGE SCALE GENOMIC DNA]</scope>
    <source>
        <strain evidence="1 2">DSM 5476</strain>
    </source>
</reference>
<dbReference type="HOGENOM" id="CLU_3287483_0_0_9"/>
<organism evidence="1 2">
    <name type="scientific">[Clostridium] methylpentosum DSM 5476</name>
    <dbReference type="NCBI Taxonomy" id="537013"/>
    <lineage>
        <taxon>Bacteria</taxon>
        <taxon>Bacillati</taxon>
        <taxon>Bacillota</taxon>
        <taxon>Clostridia</taxon>
        <taxon>Eubacteriales</taxon>
        <taxon>Oscillospiraceae</taxon>
        <taxon>Oscillospiraceae incertae sedis</taxon>
    </lineage>
</organism>
<dbReference type="EMBL" id="ACEC01000076">
    <property type="protein sequence ID" value="EEG30076.1"/>
    <property type="molecule type" value="Genomic_DNA"/>
</dbReference>
<protein>
    <submittedName>
        <fullName evidence="1">Uncharacterized protein</fullName>
    </submittedName>
</protein>